<gene>
    <name evidence="1" type="ORF">Atai01_38340</name>
</gene>
<keyword evidence="2" id="KW-1185">Reference proteome</keyword>
<protein>
    <submittedName>
        <fullName evidence="1">Uncharacterized protein</fullName>
    </submittedName>
</protein>
<evidence type="ECO:0000313" key="1">
    <source>
        <dbReference type="EMBL" id="GLY67215.1"/>
    </source>
</evidence>
<comment type="caution">
    <text evidence="1">The sequence shown here is derived from an EMBL/GenBank/DDBJ whole genome shotgun (WGS) entry which is preliminary data.</text>
</comment>
<reference evidence="1" key="1">
    <citation type="submission" date="2023-03" db="EMBL/GenBank/DDBJ databases">
        <title>Amycolatopsis taiwanensis NBRC 103393.</title>
        <authorList>
            <person name="Ichikawa N."/>
            <person name="Sato H."/>
            <person name="Tonouchi N."/>
        </authorList>
    </citation>
    <scope>NUCLEOTIDE SEQUENCE</scope>
    <source>
        <strain evidence="1">NBRC 103393</strain>
    </source>
</reference>
<proteinExistence type="predicted"/>
<dbReference type="AlphaFoldDB" id="A0A9W6R2K0"/>
<organism evidence="1 2">
    <name type="scientific">Amycolatopsis taiwanensis</name>
    <dbReference type="NCBI Taxonomy" id="342230"/>
    <lineage>
        <taxon>Bacteria</taxon>
        <taxon>Bacillati</taxon>
        <taxon>Actinomycetota</taxon>
        <taxon>Actinomycetes</taxon>
        <taxon>Pseudonocardiales</taxon>
        <taxon>Pseudonocardiaceae</taxon>
        <taxon>Amycolatopsis</taxon>
    </lineage>
</organism>
<sequence length="93" mass="10414">MHDDQHNPVLGPLGVVEHGVRQFLGDVLARLEHNHPALAEQRGADQLRKLSNGEFRHFPAGEFGRGIDPPYRIESGTNSTLDEKFFVAEDQVQ</sequence>
<dbReference type="Proteomes" id="UP001165136">
    <property type="component" value="Unassembled WGS sequence"/>
</dbReference>
<dbReference type="EMBL" id="BSTI01000007">
    <property type="protein sequence ID" value="GLY67215.1"/>
    <property type="molecule type" value="Genomic_DNA"/>
</dbReference>
<name>A0A9W6R2K0_9PSEU</name>
<evidence type="ECO:0000313" key="2">
    <source>
        <dbReference type="Proteomes" id="UP001165136"/>
    </source>
</evidence>
<accession>A0A9W6R2K0</accession>